<dbReference type="AlphaFoldDB" id="A0A9D2R2I5"/>
<protein>
    <submittedName>
        <fullName evidence="2">YfhO family protein</fullName>
    </submittedName>
</protein>
<dbReference type="PANTHER" id="PTHR38454">
    <property type="entry name" value="INTEGRAL MEMBRANE PROTEIN-RELATED"/>
    <property type="match status" value="1"/>
</dbReference>
<evidence type="ECO:0000256" key="1">
    <source>
        <dbReference type="SAM" id="Phobius"/>
    </source>
</evidence>
<accession>A0A9D2R2I5</accession>
<evidence type="ECO:0000313" key="3">
    <source>
        <dbReference type="Proteomes" id="UP000823851"/>
    </source>
</evidence>
<evidence type="ECO:0000313" key="2">
    <source>
        <dbReference type="EMBL" id="HJD32855.1"/>
    </source>
</evidence>
<dbReference type="EMBL" id="DWUW01000371">
    <property type="protein sequence ID" value="HJD32855.1"/>
    <property type="molecule type" value="Genomic_DNA"/>
</dbReference>
<feature type="transmembrane region" description="Helical" evidence="1">
    <location>
        <begin position="77"/>
        <end position="95"/>
    </location>
</feature>
<feature type="transmembrane region" description="Helical" evidence="1">
    <location>
        <begin position="137"/>
        <end position="156"/>
    </location>
</feature>
<name>A0A9D2R2I5_9FIRM</name>
<dbReference type="PANTHER" id="PTHR38454:SF1">
    <property type="entry name" value="INTEGRAL MEMBRANE PROTEIN"/>
    <property type="match status" value="1"/>
</dbReference>
<feature type="transmembrane region" description="Helical" evidence="1">
    <location>
        <begin position="350"/>
        <end position="368"/>
    </location>
</feature>
<feature type="transmembrane region" description="Helical" evidence="1">
    <location>
        <begin position="298"/>
        <end position="315"/>
    </location>
</feature>
<keyword evidence="1" id="KW-0472">Membrane</keyword>
<feature type="transmembrane region" description="Helical" evidence="1">
    <location>
        <begin position="380"/>
        <end position="399"/>
    </location>
</feature>
<feature type="transmembrane region" description="Helical" evidence="1">
    <location>
        <begin position="411"/>
        <end position="433"/>
    </location>
</feature>
<dbReference type="Proteomes" id="UP000823851">
    <property type="component" value="Unassembled WGS sequence"/>
</dbReference>
<reference evidence="2" key="2">
    <citation type="submission" date="2021-04" db="EMBL/GenBank/DDBJ databases">
        <authorList>
            <person name="Gilroy R."/>
        </authorList>
    </citation>
    <scope>NUCLEOTIDE SEQUENCE</scope>
    <source>
        <strain evidence="2">ChiHjej8B7-25341</strain>
    </source>
</reference>
<dbReference type="Pfam" id="PF09586">
    <property type="entry name" value="YfhO"/>
    <property type="match status" value="1"/>
</dbReference>
<organism evidence="2 3">
    <name type="scientific">Candidatus Eisenbergiella stercorigallinarum</name>
    <dbReference type="NCBI Taxonomy" id="2838557"/>
    <lineage>
        <taxon>Bacteria</taxon>
        <taxon>Bacillati</taxon>
        <taxon>Bacillota</taxon>
        <taxon>Clostridia</taxon>
        <taxon>Lachnospirales</taxon>
        <taxon>Lachnospiraceae</taxon>
        <taxon>Eisenbergiella</taxon>
    </lineage>
</organism>
<feature type="transmembrane region" description="Helical" evidence="1">
    <location>
        <begin position="191"/>
        <end position="209"/>
    </location>
</feature>
<reference evidence="2" key="1">
    <citation type="journal article" date="2021" name="PeerJ">
        <title>Extensive microbial diversity within the chicken gut microbiome revealed by metagenomics and culture.</title>
        <authorList>
            <person name="Gilroy R."/>
            <person name="Ravi A."/>
            <person name="Getino M."/>
            <person name="Pursley I."/>
            <person name="Horton D.L."/>
            <person name="Alikhan N.F."/>
            <person name="Baker D."/>
            <person name="Gharbi K."/>
            <person name="Hall N."/>
            <person name="Watson M."/>
            <person name="Adriaenssens E.M."/>
            <person name="Foster-Nyarko E."/>
            <person name="Jarju S."/>
            <person name="Secka A."/>
            <person name="Antonio M."/>
            <person name="Oren A."/>
            <person name="Chaudhuri R.R."/>
            <person name="La Ragione R."/>
            <person name="Hildebrand F."/>
            <person name="Pallen M.J."/>
        </authorList>
    </citation>
    <scope>NUCLEOTIDE SEQUENCE</scope>
    <source>
        <strain evidence="2">ChiHjej8B7-25341</strain>
    </source>
</reference>
<feature type="transmembrane region" description="Helical" evidence="1">
    <location>
        <begin position="221"/>
        <end position="248"/>
    </location>
</feature>
<feature type="non-terminal residue" evidence="2">
    <location>
        <position position="499"/>
    </location>
</feature>
<keyword evidence="1" id="KW-1133">Transmembrane helix</keyword>
<feature type="transmembrane region" description="Helical" evidence="1">
    <location>
        <begin position="12"/>
        <end position="33"/>
    </location>
</feature>
<dbReference type="InterPro" id="IPR018580">
    <property type="entry name" value="Uncharacterised_YfhO"/>
</dbReference>
<feature type="transmembrane region" description="Helical" evidence="1">
    <location>
        <begin position="107"/>
        <end position="125"/>
    </location>
</feature>
<sequence length="499" mass="56222">MKDRSKKIWESGYVQVFLLAYLTAMLSFAVLLIRGEGIFTLGNDFNEQQIPFHMLVNRALKSGNTGWNWSIDLGSGLVGAFGFYVLGSPFAWISFLFPPESYPYVTAWLYMAKYAAAAACAYGYLKRFTGKRYAALGAMLYAFSGFQSVNLIFHHFHDAVAFFPLMLSGYEDLREGKKGRLAPAVAVNALVNYYFLIQEVIFLILYFLVREGGHLWKKRKLAGSCMVEGFLGIAMGGVLFLPSVLFTLENPRLSNHLPFSDWLYRGNRDYLQVIRTLLFPGELMNAQSCIKEYDWSSWSSYLPMTGLALPLCYILKKKKDWLAVLLAGGIAITAIPALNCVFGLCSDTNYHRWLYMLILLMSLASAKVAEKREEYPIKGICAALALFMLVLTIGSFWWSEHKYQLINQTDVFLTWSAAGIAGMVLTGLITAAVRSRKRYVICMGTGIFAFCIFTTGMTAWLYQRNSGQSPQEYVERLEAFGQLSLPDERYRIAGSDNTL</sequence>
<feature type="transmembrane region" description="Helical" evidence="1">
    <location>
        <begin position="440"/>
        <end position="462"/>
    </location>
</feature>
<proteinExistence type="predicted"/>
<feature type="transmembrane region" description="Helical" evidence="1">
    <location>
        <begin position="322"/>
        <end position="344"/>
    </location>
</feature>
<comment type="caution">
    <text evidence="2">The sequence shown here is derived from an EMBL/GenBank/DDBJ whole genome shotgun (WGS) entry which is preliminary data.</text>
</comment>
<keyword evidence="1" id="KW-0812">Transmembrane</keyword>
<gene>
    <name evidence="2" type="ORF">H9912_13075</name>
</gene>